<accession>A0A9W6FDX1</accession>
<gene>
    <name evidence="6" type="ORF">Selli1_33030</name>
</gene>
<name>A0A9W6FDX1_9FIRM</name>
<dbReference type="PROSITE" id="PS50975">
    <property type="entry name" value="ATP_GRASP"/>
    <property type="match status" value="1"/>
</dbReference>
<evidence type="ECO:0000313" key="7">
    <source>
        <dbReference type="Proteomes" id="UP001145145"/>
    </source>
</evidence>
<dbReference type="PANTHER" id="PTHR43585:SF2">
    <property type="entry name" value="ATP-GRASP ENZYME FSQD"/>
    <property type="match status" value="1"/>
</dbReference>
<evidence type="ECO:0000256" key="3">
    <source>
        <dbReference type="ARBA" id="ARBA00022840"/>
    </source>
</evidence>
<evidence type="ECO:0000259" key="5">
    <source>
        <dbReference type="PROSITE" id="PS50975"/>
    </source>
</evidence>
<dbReference type="InterPro" id="IPR016185">
    <property type="entry name" value="PreATP-grasp_dom_sf"/>
</dbReference>
<dbReference type="SUPFAM" id="SSF52440">
    <property type="entry name" value="PreATP-grasp domain"/>
    <property type="match status" value="1"/>
</dbReference>
<evidence type="ECO:0000256" key="2">
    <source>
        <dbReference type="ARBA" id="ARBA00022741"/>
    </source>
</evidence>
<keyword evidence="7" id="KW-1185">Reference proteome</keyword>
<proteinExistence type="predicted"/>
<dbReference type="Gene3D" id="3.30.470.20">
    <property type="entry name" value="ATP-grasp fold, B domain"/>
    <property type="match status" value="1"/>
</dbReference>
<feature type="domain" description="ATP-grasp" evidence="5">
    <location>
        <begin position="107"/>
        <end position="305"/>
    </location>
</feature>
<dbReference type="Proteomes" id="UP001145145">
    <property type="component" value="Unassembled WGS sequence"/>
</dbReference>
<dbReference type="Pfam" id="PF13535">
    <property type="entry name" value="ATP-grasp_4"/>
    <property type="match status" value="1"/>
</dbReference>
<dbReference type="InterPro" id="IPR011761">
    <property type="entry name" value="ATP-grasp"/>
</dbReference>
<dbReference type="EMBL" id="BSBO01000048">
    <property type="protein sequence ID" value="GLG06129.1"/>
    <property type="molecule type" value="Genomic_DNA"/>
</dbReference>
<dbReference type="GO" id="GO:0005524">
    <property type="term" value="F:ATP binding"/>
    <property type="evidence" value="ECO:0007669"/>
    <property type="project" value="UniProtKB-UniRule"/>
</dbReference>
<dbReference type="Gene3D" id="3.40.50.20">
    <property type="match status" value="1"/>
</dbReference>
<dbReference type="SUPFAM" id="SSF56059">
    <property type="entry name" value="Glutathione synthetase ATP-binding domain-like"/>
    <property type="match status" value="1"/>
</dbReference>
<dbReference type="AlphaFoldDB" id="A0A9W6FDX1"/>
<keyword evidence="2 4" id="KW-0547">Nucleotide-binding</keyword>
<evidence type="ECO:0000256" key="1">
    <source>
        <dbReference type="ARBA" id="ARBA00022598"/>
    </source>
</evidence>
<keyword evidence="3 4" id="KW-0067">ATP-binding</keyword>
<dbReference type="RefSeq" id="WP_281874129.1">
    <property type="nucleotide sequence ID" value="NZ_BSBO01000048.1"/>
</dbReference>
<dbReference type="InterPro" id="IPR052032">
    <property type="entry name" value="ATP-dep_AA_Ligase"/>
</dbReference>
<organism evidence="6 7">
    <name type="scientific">Sellimonas catena</name>
    <dbReference type="NCBI Taxonomy" id="2994035"/>
    <lineage>
        <taxon>Bacteria</taxon>
        <taxon>Bacillati</taxon>
        <taxon>Bacillota</taxon>
        <taxon>Clostridia</taxon>
        <taxon>Lachnospirales</taxon>
        <taxon>Lachnospiraceae</taxon>
        <taxon>Sellimonas</taxon>
    </lineage>
</organism>
<dbReference type="PANTHER" id="PTHR43585">
    <property type="entry name" value="FUMIPYRROLE BIOSYNTHESIS PROTEIN C"/>
    <property type="match status" value="1"/>
</dbReference>
<comment type="caution">
    <text evidence="6">The sequence shown here is derived from an EMBL/GenBank/DDBJ whole genome shotgun (WGS) entry which is preliminary data.</text>
</comment>
<dbReference type="Gene3D" id="3.30.1490.20">
    <property type="entry name" value="ATP-grasp fold, A domain"/>
    <property type="match status" value="1"/>
</dbReference>
<evidence type="ECO:0000256" key="4">
    <source>
        <dbReference type="PROSITE-ProRule" id="PRU00409"/>
    </source>
</evidence>
<dbReference type="GO" id="GO:0016874">
    <property type="term" value="F:ligase activity"/>
    <property type="evidence" value="ECO:0007669"/>
    <property type="project" value="UniProtKB-KW"/>
</dbReference>
<reference evidence="6 7" key="1">
    <citation type="journal article" date="2023" name="Int. J. Syst. Evol. Microbiol.">
        <title>Sellimonas catena sp. nov., isolated from human faeces.</title>
        <authorList>
            <person name="Hisatomi A."/>
            <person name="Ohkuma M."/>
            <person name="Sakamoto M."/>
        </authorList>
    </citation>
    <scope>NUCLEOTIDE SEQUENCE [LARGE SCALE GENOMIC DNA]</scope>
    <source>
        <strain evidence="6 7">12EGH17</strain>
    </source>
</reference>
<sequence length="402" mass="45478">MKTILLLGGSAQQIVAIETARKMGYKTILCDYLEDNPGQYFADKFYLASTTDKEKILEIAKQEKIDGILAYASDPAAPTAAYVAERLRLPGNPFEAVDTLCNKDKFRTFLTTHGFNAPKTWEIGIETTISFEEYSKMVFPVIVKPVDSSGSKGVTIVYKKEEIKGAVQFAFSFSRNKRVIIEEYIEKKHPYLIGGDIFIYRGKVILWGLLNCHRDNLANPLVPVGKSYPVELQENDLDNVKKTIQQIVDALNLKNGPMNVELIIDQYGQVWPIDIGPRSGGNMIPDLLSNIFGVNVVEMCVKVAMGDELKEEEILGEGFYATHNLHAIKNGKFDSLWLSSEVKPYVQKICLYKKKGDKVEYFDNASKALGIVFFKFNSREQMKNFLLDIRKHIIIKFQEETV</sequence>
<keyword evidence="1" id="KW-0436">Ligase</keyword>
<dbReference type="InterPro" id="IPR013815">
    <property type="entry name" value="ATP_grasp_subdomain_1"/>
</dbReference>
<dbReference type="GO" id="GO:0046872">
    <property type="term" value="F:metal ion binding"/>
    <property type="evidence" value="ECO:0007669"/>
    <property type="project" value="InterPro"/>
</dbReference>
<protein>
    <submittedName>
        <fullName evidence="6">Carbamoyl-phosphate-synthetase</fullName>
    </submittedName>
</protein>
<evidence type="ECO:0000313" key="6">
    <source>
        <dbReference type="EMBL" id="GLG06129.1"/>
    </source>
</evidence>